<reference evidence="1" key="1">
    <citation type="journal article" date="2024" name="Int. J. Syst. Evol. Microbiol.">
        <title>Polycladomyces zharkentensis sp. nov., a novel thermophilic cellulose- and starch-degrading member of the Bacillota from a geothermal aquifer in Kazakhstan.</title>
        <authorList>
            <person name="Mashzhan A."/>
            <person name="Kistaubayeva A."/>
            <person name="Javier-Lopez R."/>
            <person name="Bissenova U."/>
            <person name="Bissenbay A."/>
            <person name="Birkeland N.K."/>
        </authorList>
    </citation>
    <scope>NUCLEOTIDE SEQUENCE</scope>
    <source>
        <strain evidence="1">ZKZ2T</strain>
    </source>
</reference>
<accession>A0ABS2WH01</accession>
<gene>
    <name evidence="1" type="ORF">JQC72_04700</name>
</gene>
<dbReference type="Proteomes" id="UP001177120">
    <property type="component" value="Unassembled WGS sequence"/>
</dbReference>
<organism evidence="1 2">
    <name type="scientific">Polycladomyces zharkentensis</name>
    <dbReference type="NCBI Taxonomy" id="2807616"/>
    <lineage>
        <taxon>Bacteria</taxon>
        <taxon>Bacillati</taxon>
        <taxon>Bacillota</taxon>
        <taxon>Bacilli</taxon>
        <taxon>Bacillales</taxon>
        <taxon>Thermoactinomycetaceae</taxon>
        <taxon>Polycladomyces</taxon>
    </lineage>
</organism>
<evidence type="ECO:0000313" key="1">
    <source>
        <dbReference type="EMBL" id="MBN2908822.1"/>
    </source>
</evidence>
<name>A0ABS2WH01_9BACL</name>
<protein>
    <submittedName>
        <fullName evidence="1">Uncharacterized protein</fullName>
    </submittedName>
</protein>
<comment type="caution">
    <text evidence="1">The sequence shown here is derived from an EMBL/GenBank/DDBJ whole genome shotgun (WGS) entry which is preliminary data.</text>
</comment>
<proteinExistence type="predicted"/>
<keyword evidence="2" id="KW-1185">Reference proteome</keyword>
<dbReference type="EMBL" id="JAFHAP010000005">
    <property type="protein sequence ID" value="MBN2908822.1"/>
    <property type="molecule type" value="Genomic_DNA"/>
</dbReference>
<evidence type="ECO:0000313" key="2">
    <source>
        <dbReference type="Proteomes" id="UP001177120"/>
    </source>
</evidence>
<dbReference type="RefSeq" id="WP_205493326.1">
    <property type="nucleotide sequence ID" value="NZ_JAFHAP010000005.1"/>
</dbReference>
<sequence length="52" mass="6013">MSKSMVQKTLDGLKQRLVNNKLTIQQEEGSIMEVEFAFHEPATEQEIQNFTD</sequence>